<dbReference type="RefSeq" id="WP_350344648.1">
    <property type="nucleotide sequence ID" value="NZ_CP158367.1"/>
</dbReference>
<dbReference type="AlphaFoldDB" id="A0AAU7VQ05"/>
<proteinExistence type="predicted"/>
<dbReference type="GO" id="GO:0016020">
    <property type="term" value="C:membrane"/>
    <property type="evidence" value="ECO:0007669"/>
    <property type="project" value="InterPro"/>
</dbReference>
<feature type="transmembrane region" description="Helical" evidence="1">
    <location>
        <begin position="285"/>
        <end position="307"/>
    </location>
</feature>
<feature type="transmembrane region" description="Helical" evidence="1">
    <location>
        <begin position="347"/>
        <end position="366"/>
    </location>
</feature>
<feature type="transmembrane region" description="Helical" evidence="1">
    <location>
        <begin position="78"/>
        <end position="97"/>
    </location>
</feature>
<reference evidence="2" key="2">
    <citation type="submission" date="2024-06" db="EMBL/GenBank/DDBJ databases">
        <authorList>
            <person name="Petrova K.O."/>
            <person name="Toshchakov S.V."/>
            <person name="Boltjanskaja Y.V."/>
            <person name="Kevbrin V."/>
        </authorList>
    </citation>
    <scope>NUCLEOTIDE SEQUENCE</scope>
    <source>
        <strain evidence="2">Z-910T</strain>
    </source>
</reference>
<feature type="transmembrane region" description="Helical" evidence="1">
    <location>
        <begin position="135"/>
        <end position="157"/>
    </location>
</feature>
<dbReference type="PANTHER" id="PTHR38457:SF1">
    <property type="entry name" value="REGULATOR ABRB-RELATED"/>
    <property type="match status" value="1"/>
</dbReference>
<gene>
    <name evidence="2" type="ORF">PRVXT_001074</name>
</gene>
<dbReference type="PANTHER" id="PTHR38457">
    <property type="entry name" value="REGULATOR ABRB-RELATED"/>
    <property type="match status" value="1"/>
</dbReference>
<feature type="transmembrane region" description="Helical" evidence="1">
    <location>
        <begin position="313"/>
        <end position="335"/>
    </location>
</feature>
<evidence type="ECO:0000313" key="2">
    <source>
        <dbReference type="EMBL" id="XBX75913.1"/>
    </source>
</evidence>
<name>A0AAU7VQ05_9FIRM</name>
<sequence length="367" mass="39688">MTDTVVLLMLATVGWAVFNVAKLPVPSFLGTLTVIGGLRAAGINLPYAPAFIAPLAQTLLGIYMGAKINSDTIKDLKNIVVPAAIIAAWSIATVFVLGLTLYKFTSLDLYTAILSSSMGGLPEMTIIAMDTNSDLGTIIVMHMFKIIVTITFFPIFINYCAEKNGEELNKDIGEGEEQELSLFKKVTEVVMSFCKNFFLPNYNLIIRFLVSISIAGLGGYILTYFGVPAGFMVGAMIFTAIASVSGVKVLAPSGSAFNFLLMGVGIMVSDNITEETVESITSGEILLPLVITAIFVFGTSYLIALTIHRLFKWDLTTCLLAAAPGGFTIMTTLAIKYDKSPFRVSMLHLCRIMIIKLVVPFTFMALL</sequence>
<keyword evidence="1" id="KW-1133">Transmembrane helix</keyword>
<dbReference type="EMBL" id="CP158367">
    <property type="protein sequence ID" value="XBX75913.1"/>
    <property type="molecule type" value="Genomic_DNA"/>
</dbReference>
<feature type="transmembrane region" description="Helical" evidence="1">
    <location>
        <begin position="229"/>
        <end position="250"/>
    </location>
</feature>
<accession>A0AAU7VQ05</accession>
<feature type="transmembrane region" description="Helical" evidence="1">
    <location>
        <begin position="204"/>
        <end position="222"/>
    </location>
</feature>
<feature type="transmembrane region" description="Helical" evidence="1">
    <location>
        <begin position="46"/>
        <end position="66"/>
    </location>
</feature>
<dbReference type="InterPro" id="IPR007820">
    <property type="entry name" value="AbrB_fam"/>
</dbReference>
<organism evidence="2">
    <name type="scientific">Proteinivorax tanatarense</name>
    <dbReference type="NCBI Taxonomy" id="1260629"/>
    <lineage>
        <taxon>Bacteria</taxon>
        <taxon>Bacillati</taxon>
        <taxon>Bacillota</taxon>
        <taxon>Clostridia</taxon>
        <taxon>Eubacteriales</taxon>
        <taxon>Proteinivoracaceae</taxon>
        <taxon>Proteinivorax</taxon>
    </lineage>
</organism>
<dbReference type="GO" id="GO:0010468">
    <property type="term" value="P:regulation of gene expression"/>
    <property type="evidence" value="ECO:0007669"/>
    <property type="project" value="InterPro"/>
</dbReference>
<keyword evidence="1" id="KW-0472">Membrane</keyword>
<evidence type="ECO:0000256" key="1">
    <source>
        <dbReference type="SAM" id="Phobius"/>
    </source>
</evidence>
<dbReference type="Pfam" id="PF05145">
    <property type="entry name" value="AbrB"/>
    <property type="match status" value="2"/>
</dbReference>
<protein>
    <submittedName>
        <fullName evidence="2">AbrB family transcriptional regulator</fullName>
    </submittedName>
</protein>
<keyword evidence="1" id="KW-0812">Transmembrane</keyword>
<reference evidence="2" key="1">
    <citation type="journal article" date="2013" name="Extremophiles">
        <title>Proteinivorax tanatarense gen. nov., sp. nov., an anaerobic, haloalkaliphilic, proteolytic bacterium isolated from a decaying algal bloom, and proposal of Proteinivoraceae fam. nov.</title>
        <authorList>
            <person name="Kevbrin V."/>
            <person name="Boltyanskaya Y."/>
            <person name="Zhilina T."/>
            <person name="Kolganova T."/>
            <person name="Lavrentjeva E."/>
            <person name="Kuznetsov B."/>
        </authorList>
    </citation>
    <scope>NUCLEOTIDE SEQUENCE</scope>
    <source>
        <strain evidence="2">Z-910T</strain>
    </source>
</reference>